<evidence type="ECO:0000313" key="2">
    <source>
        <dbReference type="EMBL" id="MBB0231465.1"/>
    </source>
</evidence>
<dbReference type="PRINTS" id="PR00411">
    <property type="entry name" value="PNDRDTASEI"/>
</dbReference>
<dbReference type="PRINTS" id="PR00368">
    <property type="entry name" value="FADPNR"/>
</dbReference>
<evidence type="ECO:0000313" key="3">
    <source>
        <dbReference type="Proteomes" id="UP000530234"/>
    </source>
</evidence>
<reference evidence="3" key="1">
    <citation type="submission" date="2019-10" db="EMBL/GenBank/DDBJ databases">
        <title>Streptomyces sp. nov., a novel actinobacterium isolated from alkaline environment.</title>
        <authorList>
            <person name="Golinska P."/>
        </authorList>
    </citation>
    <scope>NUCLEOTIDE SEQUENCE [LARGE SCALE GENOMIC DNA]</scope>
    <source>
        <strain evidence="3">DSM 42108</strain>
    </source>
</reference>
<sequence>MSHHPEDGTARRAPVRAPHPAAPASRPDAAIVGSGPNGLAAAVTLARAGLRVVVHEAADTLGGGLRGAALFDSDISHDVCAAVHPMAAASRFFREFDPAARGVVMETPDISYAHPLADGRAALAFRDLEATCEALGPVDGRRWRRLMEPLLRHSDAVVELLLSGPRRPPDPRAVALLASRVPAHGAPAPLRRLLGGGFRGEEAPALLAGVAAHAVGPLPSLPSAAVAMLLGHLAHGAGWPLPRGGSRVLAEAMIADIRAHGGEFRTGRRITDLDELDGARVVLLDLAPAGLLEVAGDRLPARYARALRRYRHGPAAGKADFLVSEPIPWAHPEVGRAGTVHLGGTMERIHRQETANARGVAGEEPFVLVVDPAVADPGRARPGRRPVWAYAHLPAGDRRDPVRLIRERIEEYAPGFRDTILAERGVSGAQYEAYNPNYVGGDIGTGAMTLRQSLLRPVARLDPYRTPLPGVYLCSAATPPGPSVHGMCGYLAARSALRREFGLAVPHLGPTGRGAAGGSSEPAPPAGADIAGPP</sequence>
<evidence type="ECO:0000256" key="1">
    <source>
        <dbReference type="SAM" id="MobiDB-lite"/>
    </source>
</evidence>
<feature type="compositionally biased region" description="Low complexity" evidence="1">
    <location>
        <begin position="11"/>
        <end position="27"/>
    </location>
</feature>
<dbReference type="PANTHER" id="PTHR10668">
    <property type="entry name" value="PHYTOENE DEHYDROGENASE"/>
    <property type="match status" value="1"/>
</dbReference>
<protein>
    <submittedName>
        <fullName evidence="2">NAD(P)-binding protein</fullName>
    </submittedName>
</protein>
<dbReference type="Pfam" id="PF13450">
    <property type="entry name" value="NAD_binding_8"/>
    <property type="match status" value="1"/>
</dbReference>
<organism evidence="2 3">
    <name type="scientific">Streptomyces calidiresistens</name>
    <dbReference type="NCBI Taxonomy" id="1485586"/>
    <lineage>
        <taxon>Bacteria</taxon>
        <taxon>Bacillati</taxon>
        <taxon>Actinomycetota</taxon>
        <taxon>Actinomycetes</taxon>
        <taxon>Kitasatosporales</taxon>
        <taxon>Streptomycetaceae</taxon>
        <taxon>Streptomyces</taxon>
    </lineage>
</organism>
<feature type="compositionally biased region" description="Basic and acidic residues" evidence="1">
    <location>
        <begin position="1"/>
        <end position="10"/>
    </location>
</feature>
<keyword evidence="3" id="KW-1185">Reference proteome</keyword>
<dbReference type="RefSeq" id="WP_182665863.1">
    <property type="nucleotide sequence ID" value="NZ_VKHS01000523.1"/>
</dbReference>
<feature type="region of interest" description="Disordered" evidence="1">
    <location>
        <begin position="508"/>
        <end position="534"/>
    </location>
</feature>
<dbReference type="EMBL" id="VKHS01000523">
    <property type="protein sequence ID" value="MBB0231465.1"/>
    <property type="molecule type" value="Genomic_DNA"/>
</dbReference>
<feature type="region of interest" description="Disordered" evidence="1">
    <location>
        <begin position="1"/>
        <end position="27"/>
    </location>
</feature>
<dbReference type="PANTHER" id="PTHR10668:SF105">
    <property type="entry name" value="DEHYDROGENASE-RELATED"/>
    <property type="match status" value="1"/>
</dbReference>
<proteinExistence type="predicted"/>
<dbReference type="Proteomes" id="UP000530234">
    <property type="component" value="Unassembled WGS sequence"/>
</dbReference>
<dbReference type="Gene3D" id="3.50.50.60">
    <property type="entry name" value="FAD/NAD(P)-binding domain"/>
    <property type="match status" value="1"/>
</dbReference>
<accession>A0A7W3T5T5</accession>
<comment type="caution">
    <text evidence="2">The sequence shown here is derived from an EMBL/GenBank/DDBJ whole genome shotgun (WGS) entry which is preliminary data.</text>
</comment>
<dbReference type="InterPro" id="IPR036188">
    <property type="entry name" value="FAD/NAD-bd_sf"/>
</dbReference>
<feature type="compositionally biased region" description="Low complexity" evidence="1">
    <location>
        <begin position="518"/>
        <end position="534"/>
    </location>
</feature>
<dbReference type="AlphaFoldDB" id="A0A7W3T5T5"/>
<name>A0A7W3T5T5_9ACTN</name>
<gene>
    <name evidence="2" type="ORF">FOE67_18625</name>
</gene>
<dbReference type="SUPFAM" id="SSF51905">
    <property type="entry name" value="FAD/NAD(P)-binding domain"/>
    <property type="match status" value="1"/>
</dbReference>